<proteinExistence type="predicted"/>
<keyword evidence="3" id="KW-1185">Reference proteome</keyword>
<evidence type="ECO:0000313" key="2">
    <source>
        <dbReference type="EMBL" id="PMS38451.1"/>
    </source>
</evidence>
<protein>
    <submittedName>
        <fullName evidence="2">Uncharacterized protein</fullName>
    </submittedName>
</protein>
<accession>A0A2N7XA10</accession>
<name>A0A2N7XA10_9BURK</name>
<dbReference type="AlphaFoldDB" id="A0A2N7XA10"/>
<feature type="region of interest" description="Disordered" evidence="1">
    <location>
        <begin position="54"/>
        <end position="107"/>
    </location>
</feature>
<evidence type="ECO:0000256" key="1">
    <source>
        <dbReference type="SAM" id="MobiDB-lite"/>
    </source>
</evidence>
<sequence length="107" mass="11602">MPYLGKIECPLCDREVDVSTNRSGMAYGRCAPCGFSWQLKSERGNRLLLAKVRRFEDPDAAPPAPKSAAPEPRESREIPEPQPTPAKPATAAKRGGSFGFWGSVNNG</sequence>
<gene>
    <name evidence="2" type="ORF">C0Z20_00770</name>
</gene>
<reference evidence="2 3" key="1">
    <citation type="submission" date="2018-01" db="EMBL/GenBank/DDBJ databases">
        <title>Whole genome analyses suggest that Burkholderia sensu lato contains two further novel genera in the rhizoxinica-symbiotica group Mycetohabitans gen. nov., and Trinickia gen. nov.: implications for the evolution of diazotrophy and nodulation in the Burkholderiaceae.</title>
        <authorList>
            <person name="Estrada-de los Santos P."/>
            <person name="Palmer M."/>
            <person name="Chavez-Ramirez B."/>
            <person name="Beukes C."/>
            <person name="Steenkamp E.T."/>
            <person name="Hirsch A.M."/>
            <person name="Manyaka P."/>
            <person name="Maluk M."/>
            <person name="Lafos M."/>
            <person name="Crook M."/>
            <person name="Gross E."/>
            <person name="Simon M.F."/>
            <person name="Bueno dos Reis Junior F."/>
            <person name="Poole P.S."/>
            <person name="Venter S.N."/>
            <person name="James E.K."/>
        </authorList>
    </citation>
    <scope>NUCLEOTIDE SEQUENCE [LARGE SCALE GENOMIC DNA]</scope>
    <source>
        <strain evidence="2 3">JPY 581</strain>
    </source>
</reference>
<evidence type="ECO:0000313" key="3">
    <source>
        <dbReference type="Proteomes" id="UP000235777"/>
    </source>
</evidence>
<organism evidence="2 3">
    <name type="scientific">Trinickia symbiotica</name>
    <dbReference type="NCBI Taxonomy" id="863227"/>
    <lineage>
        <taxon>Bacteria</taxon>
        <taxon>Pseudomonadati</taxon>
        <taxon>Pseudomonadota</taxon>
        <taxon>Betaproteobacteria</taxon>
        <taxon>Burkholderiales</taxon>
        <taxon>Burkholderiaceae</taxon>
        <taxon>Trinickia</taxon>
    </lineage>
</organism>
<comment type="caution">
    <text evidence="2">The sequence shown here is derived from an EMBL/GenBank/DDBJ whole genome shotgun (WGS) entry which is preliminary data.</text>
</comment>
<dbReference type="EMBL" id="PNYC01000001">
    <property type="protein sequence ID" value="PMS38451.1"/>
    <property type="molecule type" value="Genomic_DNA"/>
</dbReference>
<dbReference type="Proteomes" id="UP000235777">
    <property type="component" value="Unassembled WGS sequence"/>
</dbReference>